<sequence length="119" mass="13947">MGGAFWFLSFVLLSGESVLRCTNLYIFFLFSFSLLFFFYGEFREIVFNSQYFIFVFVSFYPKAFSKYVEFVGDIDIDERKMFMHMDMVNGVGIRKMWAFDIEVGKSFSICTSGFRGDDG</sequence>
<evidence type="ECO:0000313" key="3">
    <source>
        <dbReference type="Proteomes" id="UP000238479"/>
    </source>
</evidence>
<proteinExistence type="predicted"/>
<dbReference type="Gramene" id="PRQ46290">
    <property type="protein sequence ID" value="PRQ46290"/>
    <property type="gene ID" value="RchiOBHm_Chr2g0087451"/>
</dbReference>
<protein>
    <submittedName>
        <fullName evidence="2">Uncharacterized protein</fullName>
    </submittedName>
</protein>
<gene>
    <name evidence="2" type="ORF">RchiOBHm_Chr2g0087451</name>
</gene>
<keyword evidence="1" id="KW-0472">Membrane</keyword>
<evidence type="ECO:0000313" key="2">
    <source>
        <dbReference type="EMBL" id="PRQ46290.1"/>
    </source>
</evidence>
<keyword evidence="1" id="KW-0812">Transmembrane</keyword>
<organism evidence="2 3">
    <name type="scientific">Rosa chinensis</name>
    <name type="common">China rose</name>
    <dbReference type="NCBI Taxonomy" id="74649"/>
    <lineage>
        <taxon>Eukaryota</taxon>
        <taxon>Viridiplantae</taxon>
        <taxon>Streptophyta</taxon>
        <taxon>Embryophyta</taxon>
        <taxon>Tracheophyta</taxon>
        <taxon>Spermatophyta</taxon>
        <taxon>Magnoliopsida</taxon>
        <taxon>eudicotyledons</taxon>
        <taxon>Gunneridae</taxon>
        <taxon>Pentapetalae</taxon>
        <taxon>rosids</taxon>
        <taxon>fabids</taxon>
        <taxon>Rosales</taxon>
        <taxon>Rosaceae</taxon>
        <taxon>Rosoideae</taxon>
        <taxon>Rosoideae incertae sedis</taxon>
        <taxon>Rosa</taxon>
    </lineage>
</organism>
<accession>A0A2P6RIM9</accession>
<dbReference type="Proteomes" id="UP000238479">
    <property type="component" value="Chromosome 2"/>
</dbReference>
<name>A0A2P6RIM9_ROSCH</name>
<dbReference type="AlphaFoldDB" id="A0A2P6RIM9"/>
<reference evidence="2 3" key="1">
    <citation type="journal article" date="2018" name="Nat. Genet.">
        <title>The Rosa genome provides new insights in the design of modern roses.</title>
        <authorList>
            <person name="Bendahmane M."/>
        </authorList>
    </citation>
    <scope>NUCLEOTIDE SEQUENCE [LARGE SCALE GENOMIC DNA]</scope>
    <source>
        <strain evidence="3">cv. Old Blush</strain>
    </source>
</reference>
<keyword evidence="3" id="KW-1185">Reference proteome</keyword>
<dbReference type="EMBL" id="PDCK01000040">
    <property type="protein sequence ID" value="PRQ46290.1"/>
    <property type="molecule type" value="Genomic_DNA"/>
</dbReference>
<comment type="caution">
    <text evidence="2">The sequence shown here is derived from an EMBL/GenBank/DDBJ whole genome shotgun (WGS) entry which is preliminary data.</text>
</comment>
<keyword evidence="1" id="KW-1133">Transmembrane helix</keyword>
<feature type="transmembrane region" description="Helical" evidence="1">
    <location>
        <begin position="25"/>
        <end position="42"/>
    </location>
</feature>
<evidence type="ECO:0000256" key="1">
    <source>
        <dbReference type="SAM" id="Phobius"/>
    </source>
</evidence>